<dbReference type="InterPro" id="IPR013087">
    <property type="entry name" value="Znf_C2H2_type"/>
</dbReference>
<dbReference type="GO" id="GO:0000398">
    <property type="term" value="P:mRNA splicing, via spliceosome"/>
    <property type="evidence" value="ECO:0007669"/>
    <property type="project" value="InterPro"/>
</dbReference>
<keyword evidence="1" id="KW-0479">Metal-binding</keyword>
<dbReference type="GO" id="GO:0005681">
    <property type="term" value="C:spliceosomal complex"/>
    <property type="evidence" value="ECO:0007669"/>
    <property type="project" value="InterPro"/>
</dbReference>
<dbReference type="SUPFAM" id="SSF57667">
    <property type="entry name" value="beta-beta-alpha zinc fingers"/>
    <property type="match status" value="1"/>
</dbReference>
<organism evidence="7 8">
    <name type="scientific">Candida parapsilosis</name>
    <name type="common">Yeast</name>
    <dbReference type="NCBI Taxonomy" id="5480"/>
    <lineage>
        <taxon>Eukaryota</taxon>
        <taxon>Fungi</taxon>
        <taxon>Dikarya</taxon>
        <taxon>Ascomycota</taxon>
        <taxon>Saccharomycotina</taxon>
        <taxon>Pichiomycetes</taxon>
        <taxon>Debaryomycetaceae</taxon>
        <taxon>Candida/Lodderomyces clade</taxon>
        <taxon>Candida</taxon>
    </lineage>
</organism>
<dbReference type="GO" id="GO:0046540">
    <property type="term" value="C:U4/U6 x U5 tri-snRNP complex"/>
    <property type="evidence" value="ECO:0007669"/>
    <property type="project" value="TreeGrafter"/>
</dbReference>
<evidence type="ECO:0000256" key="2">
    <source>
        <dbReference type="ARBA" id="ARBA00022771"/>
    </source>
</evidence>
<feature type="compositionally biased region" description="Basic residues" evidence="5">
    <location>
        <begin position="194"/>
        <end position="210"/>
    </location>
</feature>
<dbReference type="Pfam" id="PF12874">
    <property type="entry name" value="zf-met"/>
    <property type="match status" value="1"/>
</dbReference>
<evidence type="ECO:0000313" key="7">
    <source>
        <dbReference type="EMBL" id="KAF6059496.1"/>
    </source>
</evidence>
<dbReference type="PROSITE" id="PS00028">
    <property type="entry name" value="ZINC_FINGER_C2H2_1"/>
    <property type="match status" value="1"/>
</dbReference>
<dbReference type="Proteomes" id="UP000590412">
    <property type="component" value="Unassembled WGS sequence"/>
</dbReference>
<dbReference type="InterPro" id="IPR036236">
    <property type="entry name" value="Znf_C2H2_sf"/>
</dbReference>
<evidence type="ECO:0000256" key="3">
    <source>
        <dbReference type="ARBA" id="ARBA00022833"/>
    </source>
</evidence>
<keyword evidence="2 7" id="KW-0863">Zinc-finger</keyword>
<dbReference type="PANTHER" id="PTHR45986">
    <property type="entry name" value="ZINC FINGER MATRIN-TYPE PROTEIN 2"/>
    <property type="match status" value="1"/>
</dbReference>
<dbReference type="AlphaFoldDB" id="A0A8X7TEV7"/>
<gene>
    <name evidence="7" type="ORF">FOB60_001078</name>
</gene>
<dbReference type="InterPro" id="IPR040107">
    <property type="entry name" value="Snu23"/>
</dbReference>
<evidence type="ECO:0000259" key="6">
    <source>
        <dbReference type="PROSITE" id="PS00028"/>
    </source>
</evidence>
<evidence type="ECO:0000256" key="4">
    <source>
        <dbReference type="ARBA" id="ARBA00023242"/>
    </source>
</evidence>
<protein>
    <submittedName>
        <fullName evidence="7">Zinc-finger of C2H2 type family protein</fullName>
    </submittedName>
</protein>
<keyword evidence="3" id="KW-0862">Zinc</keyword>
<name>A0A8X7TEV7_CANPA</name>
<dbReference type="PANTHER" id="PTHR45986:SF1">
    <property type="entry name" value="ZINC FINGER MATRIN-TYPE PROTEIN 2"/>
    <property type="match status" value="1"/>
</dbReference>
<sequence length="239" mass="27146">MSNSEKKSIDQYGRQTWNVDVYAQEAREKRSSVNRDTTPSQYIIDKDIDHSKTHIKERNALLEESINAVQKFNLINPDKASTSTFGAKKRFGFVCPVCDLSFRDNLALIDHFNSPQHVSKVFQQTKSADEGTKSELLDEGVRRATLKEVVSMMESLVAKCLKEKSLQSVEGSGSGPSFTERVEMRKKFEDEKRNKRSERRKLLRSRKKQKLQLPSEEKVANSDISEVMGFGGFGSSKSK</sequence>
<feature type="compositionally biased region" description="Polar residues" evidence="5">
    <location>
        <begin position="168"/>
        <end position="177"/>
    </location>
</feature>
<proteinExistence type="predicted"/>
<evidence type="ECO:0000313" key="8">
    <source>
        <dbReference type="Proteomes" id="UP000590412"/>
    </source>
</evidence>
<dbReference type="OrthoDB" id="30343at2759"/>
<dbReference type="GO" id="GO:0008270">
    <property type="term" value="F:zinc ion binding"/>
    <property type="evidence" value="ECO:0007669"/>
    <property type="project" value="UniProtKB-KW"/>
</dbReference>
<comment type="caution">
    <text evidence="7">The sequence shown here is derived from an EMBL/GenBank/DDBJ whole genome shotgun (WGS) entry which is preliminary data.</text>
</comment>
<reference evidence="7" key="1">
    <citation type="submission" date="2020-03" db="EMBL/GenBank/DDBJ databases">
        <title>FDA dAtabase for Regulatory Grade micrObial Sequences (FDA-ARGOS): Supporting development and validation of Infectious Disease Dx tests.</title>
        <authorList>
            <person name="Campos J."/>
            <person name="Goldberg B."/>
            <person name="Tallon L."/>
            <person name="Sadzewicz L."/>
            <person name="Vavikolanu K."/>
            <person name="Mehta A."/>
            <person name="Aluvathingal J."/>
            <person name="Nadendla S."/>
            <person name="Nandy P."/>
            <person name="Geyer C."/>
            <person name="Yan Y."/>
            <person name="Sichtig H."/>
        </authorList>
    </citation>
    <scope>NUCLEOTIDE SEQUENCE [LARGE SCALE GENOMIC DNA]</scope>
    <source>
        <strain evidence="7">FDAARGOS_652</strain>
    </source>
</reference>
<feature type="compositionally biased region" description="Basic and acidic residues" evidence="5">
    <location>
        <begin position="180"/>
        <end position="193"/>
    </location>
</feature>
<accession>A0A8X7TEV7</accession>
<evidence type="ECO:0000256" key="5">
    <source>
        <dbReference type="SAM" id="MobiDB-lite"/>
    </source>
</evidence>
<keyword evidence="4" id="KW-0539">Nucleus</keyword>
<feature type="region of interest" description="Disordered" evidence="5">
    <location>
        <begin position="168"/>
        <end position="219"/>
    </location>
</feature>
<feature type="domain" description="C2H2-type" evidence="6">
    <location>
        <begin position="95"/>
        <end position="117"/>
    </location>
</feature>
<dbReference type="EMBL" id="JABWAB010000001">
    <property type="protein sequence ID" value="KAF6059496.1"/>
    <property type="molecule type" value="Genomic_DNA"/>
</dbReference>
<evidence type="ECO:0000256" key="1">
    <source>
        <dbReference type="ARBA" id="ARBA00022723"/>
    </source>
</evidence>